<accession>A0A7U2F0P4</accession>
<dbReference type="Pfam" id="PF04909">
    <property type="entry name" value="Amidohydro_2"/>
    <property type="match status" value="1"/>
</dbReference>
<dbReference type="PANTHER" id="PTHR35563">
    <property type="entry name" value="BARREL METAL-DEPENDENT HYDROLASE, PUTATIVE (AFU_ORTHOLOGUE AFUA_1G16240)-RELATED"/>
    <property type="match status" value="1"/>
</dbReference>
<evidence type="ECO:0000313" key="2">
    <source>
        <dbReference type="EMBL" id="QRC96232.1"/>
    </source>
</evidence>
<dbReference type="Gene3D" id="3.20.20.140">
    <property type="entry name" value="Metal-dependent hydrolases"/>
    <property type="match status" value="1"/>
</dbReference>
<dbReference type="InterPro" id="IPR032466">
    <property type="entry name" value="Metal_Hydrolase"/>
</dbReference>
<reference evidence="3" key="1">
    <citation type="journal article" date="2021" name="BMC Genomics">
        <title>Chromosome-level genome assembly and manually-curated proteome of model necrotroph Parastagonospora nodorum Sn15 reveals a genome-wide trove of candidate effector homologs, and redundancy of virulence-related functions within an accessory chromosome.</title>
        <authorList>
            <person name="Bertazzoni S."/>
            <person name="Jones D.A.B."/>
            <person name="Phan H.T."/>
            <person name="Tan K.-C."/>
            <person name="Hane J.K."/>
        </authorList>
    </citation>
    <scope>NUCLEOTIDE SEQUENCE [LARGE SCALE GENOMIC DNA]</scope>
    <source>
        <strain evidence="3">SN15 / ATCC MYA-4574 / FGSC 10173)</strain>
    </source>
</reference>
<dbReference type="VEuPathDB" id="FungiDB:JI435_011850"/>
<dbReference type="AlphaFoldDB" id="A0A7U2F0P4"/>
<name>A0A7U2F0P4_PHANO</name>
<dbReference type="OrthoDB" id="2135488at2759"/>
<dbReference type="Proteomes" id="UP000663193">
    <property type="component" value="Chromosome 6"/>
</dbReference>
<evidence type="ECO:0000259" key="1">
    <source>
        <dbReference type="Pfam" id="PF04909"/>
    </source>
</evidence>
<organism evidence="2 3">
    <name type="scientific">Phaeosphaeria nodorum (strain SN15 / ATCC MYA-4574 / FGSC 10173)</name>
    <name type="common">Glume blotch fungus</name>
    <name type="synonym">Parastagonospora nodorum</name>
    <dbReference type="NCBI Taxonomy" id="321614"/>
    <lineage>
        <taxon>Eukaryota</taxon>
        <taxon>Fungi</taxon>
        <taxon>Dikarya</taxon>
        <taxon>Ascomycota</taxon>
        <taxon>Pezizomycotina</taxon>
        <taxon>Dothideomycetes</taxon>
        <taxon>Pleosporomycetidae</taxon>
        <taxon>Pleosporales</taxon>
        <taxon>Pleosporineae</taxon>
        <taxon>Phaeosphaeriaceae</taxon>
        <taxon>Parastagonospora</taxon>
    </lineage>
</organism>
<dbReference type="InterPro" id="IPR006680">
    <property type="entry name" value="Amidohydro-rel"/>
</dbReference>
<proteinExistence type="predicted"/>
<dbReference type="InterPro" id="IPR052358">
    <property type="entry name" value="Aro_Compnd_Degr_Hydrolases"/>
</dbReference>
<protein>
    <recommendedName>
        <fullName evidence="1">Amidohydrolase-related domain-containing protein</fullName>
    </recommendedName>
</protein>
<dbReference type="PANTHER" id="PTHR35563:SF2">
    <property type="entry name" value="BARREL METAL-DEPENDENT HYDROLASE, PUTATIVE (AFU_ORTHOLOGUE AFUA_1G16240)-RELATED"/>
    <property type="match status" value="1"/>
</dbReference>
<sequence>MNAYRSRIALRDISYTAFIPRPSFRSTQSYFQSSYLRAIQELAMSSAKRTLQQRMPANAWDSHMHVTDPTYPLAPEAAYTPSLHSLQHAMKFEATIGMSNIVLVQPSIYGNDNSCMLDALKAIGPCNGRGVVGFDPDTIERSTLREWHELGVRGVRLNLKSNDTKFTEQSLRDVLQRYAKAIKPLEWVLELFIGMEDIPVLERAAKDISVRLCLAHFGAPKLPSLADRTNPLNPYELTGFQSLVDLLRSGNVWLKFSGVYRFDEDPNMEGIEPLARELLKIAGDRLVFASDWPHTRFDGLDVKPFVERCLQWTDEAGLKEEVFVSNAKKLWDIDE</sequence>
<feature type="domain" description="Amidohydrolase-related" evidence="1">
    <location>
        <begin position="61"/>
        <end position="332"/>
    </location>
</feature>
<dbReference type="EMBL" id="CP069028">
    <property type="protein sequence ID" value="QRC96232.1"/>
    <property type="molecule type" value="Genomic_DNA"/>
</dbReference>
<dbReference type="GO" id="GO:0016787">
    <property type="term" value="F:hydrolase activity"/>
    <property type="evidence" value="ECO:0007669"/>
    <property type="project" value="InterPro"/>
</dbReference>
<gene>
    <name evidence="2" type="ORF">JI435_011850</name>
</gene>
<dbReference type="SUPFAM" id="SSF51556">
    <property type="entry name" value="Metallo-dependent hydrolases"/>
    <property type="match status" value="1"/>
</dbReference>
<evidence type="ECO:0000313" key="3">
    <source>
        <dbReference type="Proteomes" id="UP000663193"/>
    </source>
</evidence>
<keyword evidence="3" id="KW-1185">Reference proteome</keyword>